<evidence type="ECO:0000256" key="2">
    <source>
        <dbReference type="PIRSR" id="PIRSR613078-1"/>
    </source>
</evidence>
<dbReference type="SUPFAM" id="SSF53254">
    <property type="entry name" value="Phosphoglycerate mutase-like"/>
    <property type="match status" value="1"/>
</dbReference>
<dbReference type="GO" id="GO:0004331">
    <property type="term" value="F:fructose-2,6-bisphosphate 2-phosphatase activity"/>
    <property type="evidence" value="ECO:0007669"/>
    <property type="project" value="TreeGrafter"/>
</dbReference>
<feature type="binding site" evidence="3">
    <location>
        <begin position="46"/>
        <end position="53"/>
    </location>
    <ligand>
        <name>substrate</name>
    </ligand>
</feature>
<dbReference type="Pfam" id="PF00300">
    <property type="entry name" value="His_Phos_1"/>
    <property type="match status" value="1"/>
</dbReference>
<dbReference type="GO" id="GO:0005829">
    <property type="term" value="C:cytosol"/>
    <property type="evidence" value="ECO:0007669"/>
    <property type="project" value="TreeGrafter"/>
</dbReference>
<dbReference type="CDD" id="cd07067">
    <property type="entry name" value="HP_PGM_like"/>
    <property type="match status" value="1"/>
</dbReference>
<accession>A0A1M4SRS0</accession>
<feature type="binding site" evidence="3">
    <location>
        <position position="96"/>
    </location>
    <ligand>
        <name>substrate</name>
    </ligand>
</feature>
<dbReference type="GO" id="GO:0043456">
    <property type="term" value="P:regulation of pentose-phosphate shunt"/>
    <property type="evidence" value="ECO:0007669"/>
    <property type="project" value="TreeGrafter"/>
</dbReference>
<feature type="chain" id="PRO_5013222859" evidence="4">
    <location>
        <begin position="24"/>
        <end position="259"/>
    </location>
</feature>
<feature type="active site" description="Tele-phosphohistidine intermediate" evidence="2">
    <location>
        <position position="47"/>
    </location>
</feature>
<dbReference type="PANTHER" id="PTHR46517">
    <property type="entry name" value="FRUCTOSE-2,6-BISPHOSPHATASE TIGAR"/>
    <property type="match status" value="1"/>
</dbReference>
<feature type="binding site" evidence="3">
    <location>
        <position position="136"/>
    </location>
    <ligand>
        <name>substrate</name>
    </ligand>
</feature>
<keyword evidence="6" id="KW-1185">Reference proteome</keyword>
<evidence type="ECO:0000256" key="3">
    <source>
        <dbReference type="PIRSR" id="PIRSR613078-2"/>
    </source>
</evidence>
<dbReference type="Proteomes" id="UP000184480">
    <property type="component" value="Unassembled WGS sequence"/>
</dbReference>
<feature type="signal peptide" evidence="4">
    <location>
        <begin position="1"/>
        <end position="23"/>
    </location>
</feature>
<dbReference type="OrthoDB" id="9781415at2"/>
<gene>
    <name evidence="5" type="ORF">SAMN05444362_101135</name>
</gene>
<feature type="active site" description="Proton donor/acceptor" evidence="2">
    <location>
        <position position="124"/>
    </location>
</feature>
<dbReference type="PANTHER" id="PTHR46517:SF1">
    <property type="entry name" value="FRUCTOSE-2,6-BISPHOSPHATASE TIGAR"/>
    <property type="match status" value="1"/>
</dbReference>
<evidence type="ECO:0000313" key="6">
    <source>
        <dbReference type="Proteomes" id="UP000184480"/>
    </source>
</evidence>
<dbReference type="InterPro" id="IPR013078">
    <property type="entry name" value="His_Pase_superF_clade-1"/>
</dbReference>
<sequence length="259" mass="28244">MKKTFFYLLAAIAIAGTSFSCNGNANKDSAKNDESKNGEVVMYITRHGKTIFNTMDRVQGWADSPLTPAGVEVAEDLGRGLQDTTFVAIYTSDSGRARETADIVMSFNKHNADVPRSETKDLREWYFGSFEGDFNKVAIAASVKASNKPMEELTIPEMADNIAASDPEKQAEDWQAIETRVKRAIDKIATESAAKGGGNVLVVCHGLTISSIVQILDSAQAKPGLHNASVTKVIYKDGKYSVVSFNDMEYVEKGKSLRQ</sequence>
<dbReference type="InterPro" id="IPR051695">
    <property type="entry name" value="Phosphoglycerate_Mutase"/>
</dbReference>
<keyword evidence="1" id="KW-0378">Hydrolase</keyword>
<evidence type="ECO:0000256" key="1">
    <source>
        <dbReference type="ARBA" id="ARBA00022801"/>
    </source>
</evidence>
<dbReference type="Gene3D" id="3.40.50.1240">
    <property type="entry name" value="Phosphoglycerate mutase-like"/>
    <property type="match status" value="1"/>
</dbReference>
<proteinExistence type="predicted"/>
<keyword evidence="4" id="KW-0732">Signal</keyword>
<protein>
    <submittedName>
        <fullName evidence="5">Probable phosphoglycerate mutase</fullName>
    </submittedName>
</protein>
<evidence type="ECO:0000256" key="4">
    <source>
        <dbReference type="SAM" id="SignalP"/>
    </source>
</evidence>
<dbReference type="GO" id="GO:0045820">
    <property type="term" value="P:negative regulation of glycolytic process"/>
    <property type="evidence" value="ECO:0007669"/>
    <property type="project" value="TreeGrafter"/>
</dbReference>
<reference evidence="6" key="1">
    <citation type="submission" date="2016-11" db="EMBL/GenBank/DDBJ databases">
        <authorList>
            <person name="Varghese N."/>
            <person name="Submissions S."/>
        </authorList>
    </citation>
    <scope>NUCLEOTIDE SEQUENCE [LARGE SCALE GENOMIC DNA]</scope>
    <source>
        <strain evidence="6">DSM 27370</strain>
    </source>
</reference>
<dbReference type="InterPro" id="IPR029033">
    <property type="entry name" value="His_PPase_superfam"/>
</dbReference>
<name>A0A1M4SRS0_9BACT</name>
<dbReference type="SMART" id="SM00855">
    <property type="entry name" value="PGAM"/>
    <property type="match status" value="1"/>
</dbReference>
<dbReference type="RefSeq" id="WP_082141839.1">
    <property type="nucleotide sequence ID" value="NZ_BBXL01000001.1"/>
</dbReference>
<dbReference type="EMBL" id="FQUC01000001">
    <property type="protein sequence ID" value="SHE34944.1"/>
    <property type="molecule type" value="Genomic_DNA"/>
</dbReference>
<evidence type="ECO:0000313" key="5">
    <source>
        <dbReference type="EMBL" id="SHE34944.1"/>
    </source>
</evidence>
<dbReference type="PROSITE" id="PS51257">
    <property type="entry name" value="PROKAR_LIPOPROTEIN"/>
    <property type="match status" value="1"/>
</dbReference>
<organism evidence="5 6">
    <name type="scientific">Dysgonomonas macrotermitis</name>
    <dbReference type="NCBI Taxonomy" id="1346286"/>
    <lineage>
        <taxon>Bacteria</taxon>
        <taxon>Pseudomonadati</taxon>
        <taxon>Bacteroidota</taxon>
        <taxon>Bacteroidia</taxon>
        <taxon>Bacteroidales</taxon>
        <taxon>Dysgonomonadaceae</taxon>
        <taxon>Dysgonomonas</taxon>
    </lineage>
</organism>
<dbReference type="AlphaFoldDB" id="A0A1M4SRS0"/>
<dbReference type="STRING" id="1346286.SAMN05444362_101135"/>